<sequence length="33" mass="3789">MTQDEYAEMLSQAKEQFKQGTPLFGKDGAFHRV</sequence>
<comment type="caution">
    <text evidence="1">The sequence shown here is derived from an EMBL/GenBank/DDBJ whole genome shotgun (WGS) entry which is preliminary data.</text>
</comment>
<dbReference type="Proteomes" id="UP000184105">
    <property type="component" value="Unassembled WGS sequence"/>
</dbReference>
<dbReference type="EMBL" id="FQWA01000008">
    <property type="protein sequence ID" value="SHF74733.1"/>
    <property type="molecule type" value="Genomic_DNA"/>
</dbReference>
<dbReference type="AlphaFoldDB" id="A0AAX2F300"/>
<gene>
    <name evidence="1" type="ORF">SAMN05444364_1081</name>
</gene>
<reference evidence="1 2" key="1">
    <citation type="submission" date="2016-11" db="EMBL/GenBank/DDBJ databases">
        <authorList>
            <person name="Varghese N."/>
            <person name="Submissions S."/>
        </authorList>
    </citation>
    <scope>NUCLEOTIDE SEQUENCE [LARGE SCALE GENOMIC DNA]</scope>
    <source>
        <strain evidence="1 2">DSM 22613</strain>
    </source>
</reference>
<evidence type="ECO:0000313" key="1">
    <source>
        <dbReference type="EMBL" id="SHF74733.1"/>
    </source>
</evidence>
<keyword evidence="2" id="KW-1185">Reference proteome</keyword>
<feature type="non-terminal residue" evidence="1">
    <location>
        <position position="33"/>
    </location>
</feature>
<protein>
    <submittedName>
        <fullName evidence="1">Uncharacterized protein</fullName>
    </submittedName>
</protein>
<organism evidence="1 2">
    <name type="scientific">Prevotella scopos JCM 17725</name>
    <dbReference type="NCBI Taxonomy" id="1236518"/>
    <lineage>
        <taxon>Bacteria</taxon>
        <taxon>Pseudomonadati</taxon>
        <taxon>Bacteroidota</taxon>
        <taxon>Bacteroidia</taxon>
        <taxon>Bacteroidales</taxon>
        <taxon>Prevotellaceae</taxon>
        <taxon>Prevotella</taxon>
    </lineage>
</organism>
<evidence type="ECO:0000313" key="2">
    <source>
        <dbReference type="Proteomes" id="UP000184105"/>
    </source>
</evidence>
<proteinExistence type="predicted"/>
<name>A0AAX2F300_9BACT</name>
<accession>A0AAX2F300</accession>